<feature type="transmembrane region" description="Helical" evidence="1">
    <location>
        <begin position="56"/>
        <end position="79"/>
    </location>
</feature>
<evidence type="ECO:0000256" key="1">
    <source>
        <dbReference type="SAM" id="Phobius"/>
    </source>
</evidence>
<feature type="transmembrane region" description="Helical" evidence="1">
    <location>
        <begin position="24"/>
        <end position="44"/>
    </location>
</feature>
<dbReference type="Gene3D" id="2.20.20.30">
    <property type="entry name" value="reverse gyrase domain"/>
    <property type="match status" value="1"/>
</dbReference>
<name>A0A0F9P7F2_9ZZZZ</name>
<organism evidence="3">
    <name type="scientific">marine sediment metagenome</name>
    <dbReference type="NCBI Taxonomy" id="412755"/>
    <lineage>
        <taxon>unclassified sequences</taxon>
        <taxon>metagenomes</taxon>
        <taxon>ecological metagenomes</taxon>
    </lineage>
</organism>
<dbReference type="Pfam" id="PF13240">
    <property type="entry name" value="Zn_Ribbon_1"/>
    <property type="match status" value="1"/>
</dbReference>
<comment type="caution">
    <text evidence="3">The sequence shown here is derived from an EMBL/GenBank/DDBJ whole genome shotgun (WGS) entry which is preliminary data.</text>
</comment>
<dbReference type="AlphaFoldDB" id="A0A0F9P7F2"/>
<keyword evidence="1" id="KW-0812">Transmembrane</keyword>
<evidence type="ECO:0000259" key="2">
    <source>
        <dbReference type="Pfam" id="PF13240"/>
    </source>
</evidence>
<dbReference type="EMBL" id="LAZR01005810">
    <property type="protein sequence ID" value="KKM96970.1"/>
    <property type="molecule type" value="Genomic_DNA"/>
</dbReference>
<feature type="domain" description="Zinc-ribbon" evidence="2">
    <location>
        <begin position="133"/>
        <end position="155"/>
    </location>
</feature>
<evidence type="ECO:0000313" key="3">
    <source>
        <dbReference type="EMBL" id="KKM96970.1"/>
    </source>
</evidence>
<gene>
    <name evidence="3" type="ORF">LCGC14_1172760</name>
</gene>
<proteinExistence type="predicted"/>
<keyword evidence="1" id="KW-1133">Transmembrane helix</keyword>
<accession>A0A0F9P7F2</accession>
<dbReference type="InterPro" id="IPR026870">
    <property type="entry name" value="Zinc_ribbon_dom"/>
</dbReference>
<protein>
    <recommendedName>
        <fullName evidence="2">Zinc-ribbon domain-containing protein</fullName>
    </recommendedName>
</protein>
<keyword evidence="1" id="KW-0472">Membrane</keyword>
<sequence length="155" mass="17596">MAWIPIIAGASRNKGYCRRGKKNVVAGILFSLVLGVLFFFIFGFRGSNYLSTIPWILIFSLGIFMMVIVAIGAIAASIASPKNNFKLEQEKYELSQHQQLNPYIIQKSSQVQILESFNNENRIIKPVFEEIHYCSYCGSKMERDVKFCPQCGSRL</sequence>
<reference evidence="3" key="1">
    <citation type="journal article" date="2015" name="Nature">
        <title>Complex archaea that bridge the gap between prokaryotes and eukaryotes.</title>
        <authorList>
            <person name="Spang A."/>
            <person name="Saw J.H."/>
            <person name="Jorgensen S.L."/>
            <person name="Zaremba-Niedzwiedzka K."/>
            <person name="Martijn J."/>
            <person name="Lind A.E."/>
            <person name="van Eijk R."/>
            <person name="Schleper C."/>
            <person name="Guy L."/>
            <person name="Ettema T.J."/>
        </authorList>
    </citation>
    <scope>NUCLEOTIDE SEQUENCE</scope>
</reference>